<dbReference type="PATRIC" id="fig|66876.3.peg.4187"/>
<name>A0A0N0XWI3_9ACTN</name>
<proteinExistence type="predicted"/>
<sequence>MNGVPEFEFRTSSACKYDPNDRRCVEVATNVPGRVAVRSTVTGRTVEFMAVEWTDFLSGAKLGEFDLSA</sequence>
<keyword evidence="3" id="KW-1185">Reference proteome</keyword>
<comment type="caution">
    <text evidence="2">The sequence shown here is derived from an EMBL/GenBank/DDBJ whole genome shotgun (WGS) entry which is preliminary data.</text>
</comment>
<dbReference type="InterPro" id="IPR007278">
    <property type="entry name" value="DUF397"/>
</dbReference>
<reference evidence="3" key="1">
    <citation type="submission" date="2015-07" db="EMBL/GenBank/DDBJ databases">
        <authorList>
            <person name="Ju K.-S."/>
            <person name="Doroghazi J.R."/>
            <person name="Metcalf W.W."/>
        </authorList>
    </citation>
    <scope>NUCLEOTIDE SEQUENCE [LARGE SCALE GENOMIC DNA]</scope>
    <source>
        <strain evidence="3">NRRL ISP-5002</strain>
    </source>
</reference>
<evidence type="ECO:0000313" key="3">
    <source>
        <dbReference type="Proteomes" id="UP000037982"/>
    </source>
</evidence>
<dbReference type="RefSeq" id="WP_053924852.1">
    <property type="nucleotide sequence ID" value="NZ_LGKG01000139.1"/>
</dbReference>
<evidence type="ECO:0000259" key="1">
    <source>
        <dbReference type="Pfam" id="PF04149"/>
    </source>
</evidence>
<organism evidence="2 3">
    <name type="scientific">Streptomyces chattanoogensis</name>
    <dbReference type="NCBI Taxonomy" id="66876"/>
    <lineage>
        <taxon>Bacteria</taxon>
        <taxon>Bacillati</taxon>
        <taxon>Actinomycetota</taxon>
        <taxon>Actinomycetes</taxon>
        <taxon>Kitasatosporales</taxon>
        <taxon>Streptomycetaceae</taxon>
        <taxon>Streptomyces</taxon>
    </lineage>
</organism>
<accession>A0A0N0XWI3</accession>
<dbReference type="EMBL" id="LGKG01000139">
    <property type="protein sequence ID" value="KPC62434.1"/>
    <property type="molecule type" value="Genomic_DNA"/>
</dbReference>
<gene>
    <name evidence="2" type="ORF">ADL29_19040</name>
</gene>
<feature type="domain" description="DUF397" evidence="1">
    <location>
        <begin position="9"/>
        <end position="61"/>
    </location>
</feature>
<dbReference type="Pfam" id="PF04149">
    <property type="entry name" value="DUF397"/>
    <property type="match status" value="1"/>
</dbReference>
<dbReference type="Proteomes" id="UP000037982">
    <property type="component" value="Unassembled WGS sequence"/>
</dbReference>
<protein>
    <recommendedName>
        <fullName evidence="1">DUF397 domain-containing protein</fullName>
    </recommendedName>
</protein>
<evidence type="ECO:0000313" key="2">
    <source>
        <dbReference type="EMBL" id="KPC62434.1"/>
    </source>
</evidence>
<dbReference type="AlphaFoldDB" id="A0A0N0XWI3"/>